<dbReference type="EMBL" id="JAKLMC020000002">
    <property type="protein sequence ID" value="KAK5958147.1"/>
    <property type="molecule type" value="Genomic_DNA"/>
</dbReference>
<evidence type="ECO:0000313" key="3">
    <source>
        <dbReference type="Proteomes" id="UP001316803"/>
    </source>
</evidence>
<dbReference type="SUPFAM" id="SSF57903">
    <property type="entry name" value="FYVE/PHD zinc finger"/>
    <property type="match status" value="1"/>
</dbReference>
<name>A0AAN8ISF7_9EURO</name>
<feature type="compositionally biased region" description="Acidic residues" evidence="1">
    <location>
        <begin position="1"/>
        <end position="13"/>
    </location>
</feature>
<dbReference type="Proteomes" id="UP001316803">
    <property type="component" value="Unassembled WGS sequence"/>
</dbReference>
<dbReference type="AlphaFoldDB" id="A0AAN8ISF7"/>
<feature type="region of interest" description="Disordered" evidence="1">
    <location>
        <begin position="1"/>
        <end position="42"/>
    </location>
</feature>
<proteinExistence type="predicted"/>
<gene>
    <name evidence="2" type="ORF">OHC33_001337</name>
</gene>
<keyword evidence="3" id="KW-1185">Reference proteome</keyword>
<sequence>MAVWADFDEDDEPPSLVRSQLTTRPSRDTNSDEAVQSNGYGGADSGPSAYVAHALRCYPVAEKLASYLDLTDLDSLSSTCRPVHESLIQFAHQLKQHSLRCAFEIGTKKQADQDEVLALQLSVEDQLGLSASSGLAFPVSLHSQPQPSFQSSLGLTGKVSRCARDLVAPCRKCGTIVCRNCIEKPPSNRLLPSRMRRLCDSCLDAPLILHKAPLHEPVKHSAPSSSASSTRSQRSDSDLSDHGEADHHHTVESVSQMPEMWLRDECTCADRGVYLCQQCGHANYSADNIYQRVWKWRSRYSTHLGGGLGTGLGLGNQGQKCGRGRRCLATRDAMALMETECAAEEASTPSAYEVSRSNTPINHDHDHEARPEPGYFRQEIEGIGGHLKSKSKKLVKVGATVYEFRDERESGKYLAREASGELRAWCSWCDRVCPDKQDREEVADENKAA</sequence>
<organism evidence="2 3">
    <name type="scientific">Knufia fluminis</name>
    <dbReference type="NCBI Taxonomy" id="191047"/>
    <lineage>
        <taxon>Eukaryota</taxon>
        <taxon>Fungi</taxon>
        <taxon>Dikarya</taxon>
        <taxon>Ascomycota</taxon>
        <taxon>Pezizomycotina</taxon>
        <taxon>Eurotiomycetes</taxon>
        <taxon>Chaetothyriomycetidae</taxon>
        <taxon>Chaetothyriales</taxon>
        <taxon>Trichomeriaceae</taxon>
        <taxon>Knufia</taxon>
    </lineage>
</organism>
<protein>
    <submittedName>
        <fullName evidence="2">Uncharacterized protein</fullName>
    </submittedName>
</protein>
<dbReference type="InterPro" id="IPR011011">
    <property type="entry name" value="Znf_FYVE_PHD"/>
</dbReference>
<comment type="caution">
    <text evidence="2">The sequence shown here is derived from an EMBL/GenBank/DDBJ whole genome shotgun (WGS) entry which is preliminary data.</text>
</comment>
<feature type="region of interest" description="Disordered" evidence="1">
    <location>
        <begin position="214"/>
        <end position="253"/>
    </location>
</feature>
<feature type="compositionally biased region" description="Low complexity" evidence="1">
    <location>
        <begin position="221"/>
        <end position="232"/>
    </location>
</feature>
<reference evidence="2 3" key="1">
    <citation type="submission" date="2022-12" db="EMBL/GenBank/DDBJ databases">
        <title>Genomic features and morphological characterization of a novel Knufia sp. strain isolated from spacecraft assembly facility.</title>
        <authorList>
            <person name="Teixeira M."/>
            <person name="Chander A.M."/>
            <person name="Stajich J.E."/>
            <person name="Venkateswaran K."/>
        </authorList>
    </citation>
    <scope>NUCLEOTIDE SEQUENCE [LARGE SCALE GENOMIC DNA]</scope>
    <source>
        <strain evidence="2 3">FJI-L2-BK-P2</strain>
    </source>
</reference>
<evidence type="ECO:0000256" key="1">
    <source>
        <dbReference type="SAM" id="MobiDB-lite"/>
    </source>
</evidence>
<accession>A0AAN8ISF7</accession>
<feature type="compositionally biased region" description="Basic and acidic residues" evidence="1">
    <location>
        <begin position="233"/>
        <end position="251"/>
    </location>
</feature>
<dbReference type="CDD" id="cd00065">
    <property type="entry name" value="FYVE_like_SF"/>
    <property type="match status" value="1"/>
</dbReference>
<evidence type="ECO:0000313" key="2">
    <source>
        <dbReference type="EMBL" id="KAK5958147.1"/>
    </source>
</evidence>